<dbReference type="Proteomes" id="UP000053095">
    <property type="component" value="Unassembled WGS sequence"/>
</dbReference>
<evidence type="ECO:0000256" key="1">
    <source>
        <dbReference type="SAM" id="Coils"/>
    </source>
</evidence>
<feature type="coiled-coil region" evidence="1">
    <location>
        <begin position="198"/>
        <end position="225"/>
    </location>
</feature>
<gene>
    <name evidence="3" type="ORF">TCE0_033f09758</name>
</gene>
<evidence type="ECO:0000313" key="3">
    <source>
        <dbReference type="EMBL" id="GAM38760.1"/>
    </source>
</evidence>
<reference evidence="4" key="1">
    <citation type="journal article" date="2015" name="Genome Announc.">
        <title>Draft genome sequence of Talaromyces cellulolyticus strain Y-94, a source of lignocellulosic biomass-degrading enzymes.</title>
        <authorList>
            <person name="Fujii T."/>
            <person name="Koike H."/>
            <person name="Sawayama S."/>
            <person name="Yano S."/>
            <person name="Inoue H."/>
        </authorList>
    </citation>
    <scope>NUCLEOTIDE SEQUENCE [LARGE SCALE GENOMIC DNA]</scope>
    <source>
        <strain evidence="4">Y-94</strain>
    </source>
</reference>
<accession>A0A6V8HBD2</accession>
<sequence>MTQVEDNIPPSAKPLAPYLRSCQEILRIRQALTLQLQSHIVSADGNDGSDQNHVTNPASHLSLVVPSQANVNVKRIPSEVIGVRKEYLKALQENIAVKREYNDLFDRITSRRAVDSKVVPSTTSSIQEVFNHYLELLHERRRYEKLQLFDIHLKEWAATSEPPTGNDDSRFHLRLDGLVMEKADGSTNGPSDNVQTLVSKLEKTVVRAKAKLAREQHLLKQLQDLQASTRPAINNVGSNIHALQRTRDELVQWVEDKLAITATEDDTMNQLQYDNGTTNSAESSQLAAAEYKTRIQEQYVAYVKARQSLLDALSSLSQPSKSTATAPSIPLAQKASEIAGTSENTEEWDSADIFRNVSEHILPTSKYQKSLALQRSYLVGMLAKEKTNLKHTMDRLSQESHLLPEYPILARQPKFRHITPTTSAGLRQDHKGGKVDEIVERAQAWAFAAEAARSSEGDYIQQRIEHGAEMADTASEQLQEIYNILRQEQSTGKEDKDAAQQESDIWTTEVQPRKARAKRNEKIPAKGPWTALDGRVGID</sequence>
<evidence type="ECO:0000256" key="2">
    <source>
        <dbReference type="SAM" id="MobiDB-lite"/>
    </source>
</evidence>
<feature type="region of interest" description="Disordered" evidence="2">
    <location>
        <begin position="489"/>
        <end position="539"/>
    </location>
</feature>
<dbReference type="AlphaFoldDB" id="A0A6V8HBD2"/>
<keyword evidence="4" id="KW-1185">Reference proteome</keyword>
<keyword evidence="1" id="KW-0175">Coiled coil</keyword>
<protein>
    <submittedName>
        <fullName evidence="3">Uncharacterized protein</fullName>
    </submittedName>
</protein>
<evidence type="ECO:0000313" key="4">
    <source>
        <dbReference type="Proteomes" id="UP000053095"/>
    </source>
</evidence>
<organism evidence="3 4">
    <name type="scientific">Talaromyces pinophilus</name>
    <name type="common">Penicillium pinophilum</name>
    <dbReference type="NCBI Taxonomy" id="128442"/>
    <lineage>
        <taxon>Eukaryota</taxon>
        <taxon>Fungi</taxon>
        <taxon>Dikarya</taxon>
        <taxon>Ascomycota</taxon>
        <taxon>Pezizomycotina</taxon>
        <taxon>Eurotiomycetes</taxon>
        <taxon>Eurotiomycetidae</taxon>
        <taxon>Eurotiales</taxon>
        <taxon>Trichocomaceae</taxon>
        <taxon>Talaromyces</taxon>
        <taxon>Talaromyces sect. Talaromyces</taxon>
    </lineage>
</organism>
<feature type="compositionally biased region" description="Polar residues" evidence="2">
    <location>
        <begin position="500"/>
        <end position="510"/>
    </location>
</feature>
<proteinExistence type="predicted"/>
<dbReference type="EMBL" id="DF933829">
    <property type="protein sequence ID" value="GAM38760.1"/>
    <property type="molecule type" value="Genomic_DNA"/>
</dbReference>
<comment type="caution">
    <text evidence="3">The sequence shown here is derived from an EMBL/GenBank/DDBJ whole genome shotgun (WGS) entry which is preliminary data.</text>
</comment>
<name>A0A6V8HBD2_TALPI</name>